<feature type="compositionally biased region" description="Basic and acidic residues" evidence="1">
    <location>
        <begin position="800"/>
        <end position="809"/>
    </location>
</feature>
<evidence type="ECO:0000256" key="1">
    <source>
        <dbReference type="SAM" id="MobiDB-lite"/>
    </source>
</evidence>
<protein>
    <recommendedName>
        <fullName evidence="3">Organic solvent tolerance-like N-terminal domain-containing protein</fullName>
    </recommendedName>
</protein>
<dbReference type="EMBL" id="JACWMX010000005">
    <property type="protein sequence ID" value="MBD1394045.1"/>
    <property type="molecule type" value="Genomic_DNA"/>
</dbReference>
<comment type="caution">
    <text evidence="4">The sequence shown here is derived from an EMBL/GenBank/DDBJ whole genome shotgun (WGS) entry which is preliminary data.</text>
</comment>
<feature type="region of interest" description="Disordered" evidence="1">
    <location>
        <begin position="714"/>
        <end position="829"/>
    </location>
</feature>
<evidence type="ECO:0000313" key="4">
    <source>
        <dbReference type="EMBL" id="MBD1394045.1"/>
    </source>
</evidence>
<evidence type="ECO:0000259" key="3">
    <source>
        <dbReference type="Pfam" id="PF13100"/>
    </source>
</evidence>
<keyword evidence="2" id="KW-0732">Signal</keyword>
<dbReference type="Pfam" id="PF13100">
    <property type="entry name" value="OstA_2"/>
    <property type="match status" value="1"/>
</dbReference>
<feature type="domain" description="Organic solvent tolerance-like N-terminal" evidence="3">
    <location>
        <begin position="22"/>
        <end position="178"/>
    </location>
</feature>
<dbReference type="InterPro" id="IPR005653">
    <property type="entry name" value="OstA-like_N"/>
</dbReference>
<keyword evidence="5" id="KW-1185">Reference proteome</keyword>
<sequence>MIKYVFSILLALSTFGAFAQKKSVVILQRSNRSENVKRDGEDVIKVYQGSFKQDYSIMTSDSAYFYPQRNAFDAFGNVHITQGDTLNIYSDKLNYNGNTKVALLTNNVRMIDKDAILTTNYLTYNTATRIGTYLDGGKLINKENVLTSKNGYYFARSRDAYFRYNVVLVTPDALIKTDTLRYNTGVRIAYFLGPSNIYDTKDKKDTLYTENGLYNTITEQAFFGKKNLYKSGTKRLKGDSLFYDKVKGFGKAVKHVVFTDTEQKIMMTGDLITYFKADESTIATIDPTVVVITEERDTTAKADSAFKADSVANSKKKPTGTNLVNGKPVSVNLPTVGSVALPGLSMPVLKGLNKDTTVKVPLSLMEQARAINPRLKLPTKDTVIKIKRQVPPGSIPIKSLAMPQLKTLTAAKDSAGKPKERVKRDSVYISADSLETKIMTYKDYKIMLEKLRLSHIRDTTVKVKKPVAVVNSKLLTASFTRFKIDTAMYHKNIFGKPKAAVAGKPKPKRRPEPDPADDEPEIRPYKLKVLSDTARIRIVIAHHHAKLFKSDLQAKADSMFYSYSDSTIRCYLEPIIWARGSQLSGDTIYMQMHNKKLDNLDLFPQALIVNIEKQDSIHFNQVAGKRMKGYFRNDKLDRMYVTGNAESIYFTRDSLKVKEMQRSLSSRMRIRFKNNSASNITFLIQPDHRFAGLSNFKEDERILKSFKWKPKDRPVSKESILPSYNRKHNPPPAKTGSVKPGLSKKPPIGGKPVPKMVGDTTLNKQMGGVPKRAAGDSINIKRAPVNPIKKDSTVNSPTRVKKDSVERKKQPVAAPEKTPTADSKKPAVN</sequence>
<gene>
    <name evidence="4" type="ORF">IDJ76_13130</name>
</gene>
<dbReference type="Proteomes" id="UP000619078">
    <property type="component" value="Unassembled WGS sequence"/>
</dbReference>
<evidence type="ECO:0000313" key="5">
    <source>
        <dbReference type="Proteomes" id="UP000619078"/>
    </source>
</evidence>
<proteinExistence type="predicted"/>
<name>A0A926S1H7_9SPHI</name>
<dbReference type="Gene3D" id="2.60.450.10">
    <property type="entry name" value="Lipopolysaccharide (LPS) transport protein A like domain"/>
    <property type="match status" value="2"/>
</dbReference>
<feature type="region of interest" description="Disordered" evidence="1">
    <location>
        <begin position="499"/>
        <end position="522"/>
    </location>
</feature>
<organism evidence="4 5">
    <name type="scientific">Mucilaginibacter glaciei</name>
    <dbReference type="NCBI Taxonomy" id="2772109"/>
    <lineage>
        <taxon>Bacteria</taxon>
        <taxon>Pseudomonadati</taxon>
        <taxon>Bacteroidota</taxon>
        <taxon>Sphingobacteriia</taxon>
        <taxon>Sphingobacteriales</taxon>
        <taxon>Sphingobacteriaceae</taxon>
        <taxon>Mucilaginibacter</taxon>
    </lineage>
</organism>
<feature type="compositionally biased region" description="Low complexity" evidence="1">
    <location>
        <begin position="744"/>
        <end position="758"/>
    </location>
</feature>
<reference evidence="4" key="1">
    <citation type="submission" date="2020-09" db="EMBL/GenBank/DDBJ databases">
        <title>Novel species of Mucilaginibacter isolated from a glacier on the Tibetan Plateau.</title>
        <authorList>
            <person name="Liu Q."/>
            <person name="Xin Y.-H."/>
        </authorList>
    </citation>
    <scope>NUCLEOTIDE SEQUENCE</scope>
    <source>
        <strain evidence="4">ZB1P21</strain>
    </source>
</reference>
<accession>A0A926S1H7</accession>
<dbReference type="AlphaFoldDB" id="A0A926S1H7"/>
<evidence type="ECO:0000256" key="2">
    <source>
        <dbReference type="SAM" id="SignalP"/>
    </source>
</evidence>
<feature type="signal peptide" evidence="2">
    <location>
        <begin position="1"/>
        <end position="19"/>
    </location>
</feature>
<dbReference type="RefSeq" id="WP_191163791.1">
    <property type="nucleotide sequence ID" value="NZ_JACWMX010000005.1"/>
</dbReference>
<feature type="chain" id="PRO_5037772172" description="Organic solvent tolerance-like N-terminal domain-containing protein" evidence="2">
    <location>
        <begin position="20"/>
        <end position="829"/>
    </location>
</feature>